<evidence type="ECO:0000256" key="5">
    <source>
        <dbReference type="ARBA" id="ARBA00023136"/>
    </source>
</evidence>
<feature type="transmembrane region" description="Helical" evidence="7">
    <location>
        <begin position="240"/>
        <end position="261"/>
    </location>
</feature>
<evidence type="ECO:0000313" key="10">
    <source>
        <dbReference type="Proteomes" id="UP000652013"/>
    </source>
</evidence>
<feature type="transmembrane region" description="Helical" evidence="7">
    <location>
        <begin position="683"/>
        <end position="699"/>
    </location>
</feature>
<evidence type="ECO:0000256" key="3">
    <source>
        <dbReference type="ARBA" id="ARBA00022692"/>
    </source>
</evidence>
<feature type="transmembrane region" description="Helical" evidence="7">
    <location>
        <begin position="317"/>
        <end position="338"/>
    </location>
</feature>
<comment type="caution">
    <text evidence="9">The sequence shown here is derived from an EMBL/GenBank/DDBJ whole genome shotgun (WGS) entry which is preliminary data.</text>
</comment>
<keyword evidence="3 7" id="KW-0812">Transmembrane</keyword>
<feature type="transmembrane region" description="Helical" evidence="7">
    <location>
        <begin position="206"/>
        <end position="224"/>
    </location>
</feature>
<feature type="transmembrane region" description="Helical" evidence="7">
    <location>
        <begin position="518"/>
        <end position="536"/>
    </location>
</feature>
<feature type="domain" description="O-antigen ligase-related" evidence="8">
    <location>
        <begin position="666"/>
        <end position="808"/>
    </location>
</feature>
<evidence type="ECO:0000259" key="8">
    <source>
        <dbReference type="Pfam" id="PF04932"/>
    </source>
</evidence>
<feature type="transmembrane region" description="Helical" evidence="7">
    <location>
        <begin position="825"/>
        <end position="841"/>
    </location>
</feature>
<feature type="transmembrane region" description="Helical" evidence="7">
    <location>
        <begin position="662"/>
        <end position="677"/>
    </location>
</feature>
<feature type="region of interest" description="Disordered" evidence="6">
    <location>
        <begin position="420"/>
        <end position="451"/>
    </location>
</feature>
<feature type="transmembrane region" description="Helical" evidence="7">
    <location>
        <begin position="590"/>
        <end position="612"/>
    </location>
</feature>
<feature type="transmembrane region" description="Helical" evidence="7">
    <location>
        <begin position="282"/>
        <end position="305"/>
    </location>
</feature>
<feature type="transmembrane region" description="Helical" evidence="7">
    <location>
        <begin position="543"/>
        <end position="560"/>
    </location>
</feature>
<dbReference type="Pfam" id="PF04932">
    <property type="entry name" value="Wzy_C"/>
    <property type="match status" value="1"/>
</dbReference>
<dbReference type="InterPro" id="IPR050833">
    <property type="entry name" value="Poly_Biosynth_Transport"/>
</dbReference>
<keyword evidence="4 7" id="KW-1133">Transmembrane helix</keyword>
<feature type="transmembrane region" description="Helical" evidence="7">
    <location>
        <begin position="141"/>
        <end position="160"/>
    </location>
</feature>
<keyword evidence="2" id="KW-1003">Cell membrane</keyword>
<feature type="transmembrane region" description="Helical" evidence="7">
    <location>
        <begin position="345"/>
        <end position="364"/>
    </location>
</feature>
<dbReference type="RefSeq" id="WP_203937748.1">
    <property type="nucleotide sequence ID" value="NZ_BAAAGJ010000012.1"/>
</dbReference>
<keyword evidence="5 7" id="KW-0472">Membrane</keyword>
<name>A0A8J3Y6Z0_9ACTN</name>
<feature type="transmembrane region" description="Helical" evidence="7">
    <location>
        <begin position="110"/>
        <end position="129"/>
    </location>
</feature>
<dbReference type="GO" id="GO:0005886">
    <property type="term" value="C:plasma membrane"/>
    <property type="evidence" value="ECO:0007669"/>
    <property type="project" value="UniProtKB-SubCell"/>
</dbReference>
<dbReference type="PANTHER" id="PTHR30250:SF11">
    <property type="entry name" value="O-ANTIGEN TRANSPORTER-RELATED"/>
    <property type="match status" value="1"/>
</dbReference>
<feature type="transmembrane region" description="Helical" evidence="7">
    <location>
        <begin position="78"/>
        <end position="98"/>
    </location>
</feature>
<dbReference type="EMBL" id="BOOY01000010">
    <property type="protein sequence ID" value="GIJ02438.1"/>
    <property type="molecule type" value="Genomic_DNA"/>
</dbReference>
<reference evidence="9" key="1">
    <citation type="submission" date="2021-01" db="EMBL/GenBank/DDBJ databases">
        <title>Whole genome shotgun sequence of Spirilliplanes yamanashiensis NBRC 15828.</title>
        <authorList>
            <person name="Komaki H."/>
            <person name="Tamura T."/>
        </authorList>
    </citation>
    <scope>NUCLEOTIDE SEQUENCE</scope>
    <source>
        <strain evidence="9">NBRC 15828</strain>
    </source>
</reference>
<dbReference type="Pfam" id="PF01943">
    <property type="entry name" value="Polysacc_synt"/>
    <property type="match status" value="1"/>
</dbReference>
<evidence type="ECO:0000256" key="2">
    <source>
        <dbReference type="ARBA" id="ARBA00022475"/>
    </source>
</evidence>
<evidence type="ECO:0000256" key="1">
    <source>
        <dbReference type="ARBA" id="ARBA00004651"/>
    </source>
</evidence>
<feature type="transmembrane region" description="Helical" evidence="7">
    <location>
        <begin position="847"/>
        <end position="868"/>
    </location>
</feature>
<feature type="transmembrane region" description="Helical" evidence="7">
    <location>
        <begin position="370"/>
        <end position="391"/>
    </location>
</feature>
<gene>
    <name evidence="9" type="ORF">Sya03_17900</name>
</gene>
<feature type="transmembrane region" description="Helical" evidence="7">
    <location>
        <begin position="627"/>
        <end position="650"/>
    </location>
</feature>
<dbReference type="InterPro" id="IPR002797">
    <property type="entry name" value="Polysacc_synth"/>
</dbReference>
<sequence>MSARRLVSASAANLLIPISGLLVSPFLSRELGPDGRGLYAALTLPIVICGWFGTFGLQDSLSYHLRHHRLTRWTAAKVSLAATVPLGLVGVGVLVPAGLVVVPPDHYREFVLLSLLAPLHILANLFIGVLTGSSDITGLNLVKVVPALLRTAVVIAACLLFDLSAYAAAGLFLASLSLAVVVGLVRLRRRPAPEAEPVEGAPVRSLVRYSLVCLPGVLAAISSARLDQMIGAPVIGLEQLGYYAVAVSVAEIPMVVATAARSVLMGRPDTGDPRRSAAPGRLAVAGSVVVCGLLAAAAPVAVPLVFGAPFAPAVRPTVILCLATVLFTAMVILSAALLADGRAGASSRALVTGSVVSIGLLFLLARWGAVGAACASLAGYAVSAAMCAAAVRRMAGPWSVRMLTVLYRDDVAALRARLRRKRGGTPDEPPTEVLARPAQGRAPATGHRRPESVADRVAAAVARWTGDGLATAAVSLLFVLAWLRLQLPQLIQLFSTGRPEFNSREDVAPPVSELLGDALSLGFLLVAAALAVRGVLRRERAGLPWLALALAPLLALEVAGVVGGRMPGLVSVALPLAAVAVWLQPPRRDVLGTAGVLGGITAAVSMLLAVVWPEVGMLTGDSAGAKAVFLGGLLAGPFLHSNVLGIVLALSLPFVFCVRRVLVRRAALVLILAALFWTGSRTAQFAGAAVLGTYALVRLSRTWRRLQGDRRAWGRTQQLLLAAPAAAGVVLLVLTPLLTTDPAAFTRRGQIWEALLDRFADRPVLGHGPDLFQDPGLAADLGGQFGHAHNGLVQFLVTGGVCATVLFAVLAAVVWRGAVRAARDGWLPGALFLVALAWTSWLEASHLATTLAGYLAWLPLFVLARLAYDTAADPAARAGAAQKMSVSRR</sequence>
<feature type="transmembrane region" description="Helical" evidence="7">
    <location>
        <begin position="468"/>
        <end position="485"/>
    </location>
</feature>
<evidence type="ECO:0000313" key="9">
    <source>
        <dbReference type="EMBL" id="GIJ02438.1"/>
    </source>
</evidence>
<feature type="transmembrane region" description="Helical" evidence="7">
    <location>
        <begin position="719"/>
        <end position="738"/>
    </location>
</feature>
<keyword evidence="10" id="KW-1185">Reference proteome</keyword>
<proteinExistence type="predicted"/>
<organism evidence="9 10">
    <name type="scientific">Spirilliplanes yamanashiensis</name>
    <dbReference type="NCBI Taxonomy" id="42233"/>
    <lineage>
        <taxon>Bacteria</taxon>
        <taxon>Bacillati</taxon>
        <taxon>Actinomycetota</taxon>
        <taxon>Actinomycetes</taxon>
        <taxon>Micromonosporales</taxon>
        <taxon>Micromonosporaceae</taxon>
        <taxon>Spirilliplanes</taxon>
    </lineage>
</organism>
<evidence type="ECO:0000256" key="6">
    <source>
        <dbReference type="SAM" id="MobiDB-lite"/>
    </source>
</evidence>
<comment type="subcellular location">
    <subcellularLocation>
        <location evidence="1">Cell membrane</location>
        <topology evidence="1">Multi-pass membrane protein</topology>
    </subcellularLocation>
</comment>
<accession>A0A8J3Y6Z0</accession>
<dbReference type="InterPro" id="IPR007016">
    <property type="entry name" value="O-antigen_ligase-rel_domated"/>
</dbReference>
<feature type="transmembrane region" description="Helical" evidence="7">
    <location>
        <begin position="166"/>
        <end position="185"/>
    </location>
</feature>
<evidence type="ECO:0000256" key="4">
    <source>
        <dbReference type="ARBA" id="ARBA00022989"/>
    </source>
</evidence>
<feature type="transmembrane region" description="Helical" evidence="7">
    <location>
        <begin position="792"/>
        <end position="813"/>
    </location>
</feature>
<feature type="transmembrane region" description="Helical" evidence="7">
    <location>
        <begin position="38"/>
        <end position="57"/>
    </location>
</feature>
<evidence type="ECO:0000256" key="7">
    <source>
        <dbReference type="SAM" id="Phobius"/>
    </source>
</evidence>
<dbReference type="AlphaFoldDB" id="A0A8J3Y6Z0"/>
<dbReference type="Proteomes" id="UP000652013">
    <property type="component" value="Unassembled WGS sequence"/>
</dbReference>
<feature type="transmembrane region" description="Helical" evidence="7">
    <location>
        <begin position="566"/>
        <end position="583"/>
    </location>
</feature>
<dbReference type="PANTHER" id="PTHR30250">
    <property type="entry name" value="PST FAMILY PREDICTED COLANIC ACID TRANSPORTER"/>
    <property type="match status" value="1"/>
</dbReference>
<protein>
    <recommendedName>
        <fullName evidence="8">O-antigen ligase-related domain-containing protein</fullName>
    </recommendedName>
</protein>